<dbReference type="EMBL" id="JABZGF010000165">
    <property type="protein sequence ID" value="MBF0966651.1"/>
    <property type="molecule type" value="Genomic_DNA"/>
</dbReference>
<dbReference type="AlphaFoldDB" id="A0A929RQ78"/>
<sequence length="118" mass="13406">MSGRITYRDTKPFCVPASLDELTGPSMGLVHLPVRLSWAPGDGSFNLEDDGERTTVYQCVIGEGNAQDQRSYLNRDTLTDMWPTLRLDLAITAAWENRFNVLRGRNKWLALYNRRNAS</sequence>
<evidence type="ECO:0000313" key="1">
    <source>
        <dbReference type="EMBL" id="MBF0966651.1"/>
    </source>
</evidence>
<reference evidence="1" key="1">
    <citation type="submission" date="2020-04" db="EMBL/GenBank/DDBJ databases">
        <title>Deep metagenomics examines the oral microbiome during advanced dental caries in children, revealing novel taxa and co-occurrences with host molecules.</title>
        <authorList>
            <person name="Baker J.L."/>
            <person name="Morton J.T."/>
            <person name="Dinis M."/>
            <person name="Alvarez R."/>
            <person name="Tran N.C."/>
            <person name="Knight R."/>
            <person name="Edlund A."/>
        </authorList>
    </citation>
    <scope>NUCLEOTIDE SEQUENCE</scope>
    <source>
        <strain evidence="1">JCVI_30_bin.13</strain>
    </source>
</reference>
<organism evidence="1 2">
    <name type="scientific">Actinomyces bouchesdurhonensis</name>
    <dbReference type="NCBI Taxonomy" id="1852361"/>
    <lineage>
        <taxon>Bacteria</taxon>
        <taxon>Bacillati</taxon>
        <taxon>Actinomycetota</taxon>
        <taxon>Actinomycetes</taxon>
        <taxon>Actinomycetales</taxon>
        <taxon>Actinomycetaceae</taxon>
        <taxon>Actinomyces</taxon>
    </lineage>
</organism>
<name>A0A929RQ78_9ACTO</name>
<dbReference type="Proteomes" id="UP000759246">
    <property type="component" value="Unassembled WGS sequence"/>
</dbReference>
<gene>
    <name evidence="1" type="ORF">HXK09_05780</name>
</gene>
<evidence type="ECO:0000313" key="2">
    <source>
        <dbReference type="Proteomes" id="UP000759246"/>
    </source>
</evidence>
<accession>A0A929RQ78</accession>
<proteinExistence type="predicted"/>
<comment type="caution">
    <text evidence="1">The sequence shown here is derived from an EMBL/GenBank/DDBJ whole genome shotgun (WGS) entry which is preliminary data.</text>
</comment>
<protein>
    <submittedName>
        <fullName evidence="1">Transcriptional regulator</fullName>
    </submittedName>
</protein>